<evidence type="ECO:0000313" key="8">
    <source>
        <dbReference type="Proteomes" id="UP000094757"/>
    </source>
</evidence>
<dbReference type="InterPro" id="IPR029063">
    <property type="entry name" value="SAM-dependent_MTases_sf"/>
</dbReference>
<dbReference type="RefSeq" id="WP_022514175.1">
    <property type="nucleotide sequence ID" value="NZ_CP017037.1"/>
</dbReference>
<gene>
    <name evidence="4" type="primary">prmC</name>
    <name evidence="7" type="ORF">BCB69_03135</name>
</gene>
<dbReference type="HAMAP" id="MF_02126">
    <property type="entry name" value="RF_methyltr_PrmC"/>
    <property type="match status" value="1"/>
</dbReference>
<dbReference type="InterPro" id="IPR004556">
    <property type="entry name" value="HemK-like"/>
</dbReference>
<dbReference type="SUPFAM" id="SSF53335">
    <property type="entry name" value="S-adenosyl-L-methionine-dependent methyltransferases"/>
    <property type="match status" value="1"/>
</dbReference>
<dbReference type="Pfam" id="PF13847">
    <property type="entry name" value="Methyltransf_31"/>
    <property type="match status" value="1"/>
</dbReference>
<evidence type="ECO:0000259" key="5">
    <source>
        <dbReference type="Pfam" id="PF13847"/>
    </source>
</evidence>
<feature type="domain" description="Methyltransferase" evidence="5">
    <location>
        <begin position="118"/>
        <end position="245"/>
    </location>
</feature>
<evidence type="ECO:0000256" key="1">
    <source>
        <dbReference type="ARBA" id="ARBA00022603"/>
    </source>
</evidence>
<dbReference type="EC" id="2.1.1.297" evidence="4"/>
<dbReference type="Gene3D" id="1.10.8.10">
    <property type="entry name" value="DNA helicase RuvA subunit, C-terminal domain"/>
    <property type="match status" value="1"/>
</dbReference>
<proteinExistence type="inferred from homology"/>
<keyword evidence="3 4" id="KW-0949">S-adenosyl-L-methionine</keyword>
<dbReference type="PRINTS" id="PR00507">
    <property type="entry name" value="N12N6MTFRASE"/>
</dbReference>
<evidence type="ECO:0000256" key="3">
    <source>
        <dbReference type="ARBA" id="ARBA00022691"/>
    </source>
</evidence>
<feature type="binding site" evidence="4">
    <location>
        <position position="194"/>
    </location>
    <ligand>
        <name>S-adenosyl-L-methionine</name>
        <dbReference type="ChEBI" id="CHEBI:59789"/>
    </ligand>
</feature>
<dbReference type="CDD" id="cd02440">
    <property type="entry name" value="AdoMet_MTases"/>
    <property type="match status" value="1"/>
</dbReference>
<dbReference type="NCBIfam" id="TIGR00536">
    <property type="entry name" value="hemK_fam"/>
    <property type="match status" value="1"/>
</dbReference>
<feature type="binding site" evidence="4">
    <location>
        <begin position="126"/>
        <end position="130"/>
    </location>
    <ligand>
        <name>S-adenosyl-L-methionine</name>
        <dbReference type="ChEBI" id="CHEBI:59789"/>
    </ligand>
</feature>
<dbReference type="Pfam" id="PF17827">
    <property type="entry name" value="PrmC_N"/>
    <property type="match status" value="1"/>
</dbReference>
<keyword evidence="1 4" id="KW-0489">Methyltransferase</keyword>
<dbReference type="NCBIfam" id="TIGR03534">
    <property type="entry name" value="RF_mod_PrmC"/>
    <property type="match status" value="1"/>
</dbReference>
<evidence type="ECO:0000259" key="6">
    <source>
        <dbReference type="Pfam" id="PF17827"/>
    </source>
</evidence>
<evidence type="ECO:0000256" key="2">
    <source>
        <dbReference type="ARBA" id="ARBA00022679"/>
    </source>
</evidence>
<keyword evidence="2 4" id="KW-0808">Transferase</keyword>
<feature type="binding site" evidence="4">
    <location>
        <position position="178"/>
    </location>
    <ligand>
        <name>S-adenosyl-L-methionine</name>
        <dbReference type="ChEBI" id="CHEBI:59789"/>
    </ligand>
</feature>
<comment type="similarity">
    <text evidence="4">Belongs to the protein N5-glutamine methyltransferase family. PrmC subfamily.</text>
</comment>
<evidence type="ECO:0000256" key="4">
    <source>
        <dbReference type="HAMAP-Rule" id="MF_02126"/>
    </source>
</evidence>
<dbReference type="STRING" id="39950.BCB69_03135"/>
<dbReference type="KEGG" id="dpn:BCB69_03135"/>
<dbReference type="GO" id="GO:0003676">
    <property type="term" value="F:nucleic acid binding"/>
    <property type="evidence" value="ECO:0007669"/>
    <property type="project" value="InterPro"/>
</dbReference>
<dbReference type="EMBL" id="CP017037">
    <property type="protein sequence ID" value="AOH39049.1"/>
    <property type="molecule type" value="Genomic_DNA"/>
</dbReference>
<dbReference type="InterPro" id="IPR019874">
    <property type="entry name" value="RF_methyltr_PrmC"/>
</dbReference>
<organism evidence="7 8">
    <name type="scientific">Dialister pneumosintes</name>
    <dbReference type="NCBI Taxonomy" id="39950"/>
    <lineage>
        <taxon>Bacteria</taxon>
        <taxon>Bacillati</taxon>
        <taxon>Bacillota</taxon>
        <taxon>Negativicutes</taxon>
        <taxon>Veillonellales</taxon>
        <taxon>Veillonellaceae</taxon>
        <taxon>Dialister</taxon>
    </lineage>
</organism>
<dbReference type="InterPro" id="IPR025714">
    <property type="entry name" value="Methyltranfer_dom"/>
</dbReference>
<accession>A0A1B3WDL3</accession>
<dbReference type="PROSITE" id="PS00092">
    <property type="entry name" value="N6_MTASE"/>
    <property type="match status" value="1"/>
</dbReference>
<reference evidence="8" key="1">
    <citation type="submission" date="2016-08" db="EMBL/GenBank/DDBJ databases">
        <authorList>
            <person name="Holder M.E."/>
            <person name="Ajami N.J."/>
            <person name="Petrosino J.F."/>
        </authorList>
    </citation>
    <scope>NUCLEOTIDE SEQUENCE [LARGE SCALE GENOMIC DNA]</scope>
    <source>
        <strain evidence="8">F0677</strain>
    </source>
</reference>
<dbReference type="AlphaFoldDB" id="A0A1B3WDL3"/>
<feature type="binding site" evidence="4">
    <location>
        <position position="149"/>
    </location>
    <ligand>
        <name>S-adenosyl-L-methionine</name>
        <dbReference type="ChEBI" id="CHEBI:59789"/>
    </ligand>
</feature>
<feature type="domain" description="Release factor glutamine methyltransferase N-terminal" evidence="6">
    <location>
        <begin position="12"/>
        <end position="81"/>
    </location>
</feature>
<protein>
    <recommendedName>
        <fullName evidence="4">Release factor glutamine methyltransferase</fullName>
        <shortName evidence="4">RF MTase</shortName>
        <ecNumber evidence="4">2.1.1.297</ecNumber>
    </recommendedName>
    <alternativeName>
        <fullName evidence="4">N5-glutamine methyltransferase PrmC</fullName>
    </alternativeName>
    <alternativeName>
        <fullName evidence="4">Protein-(glutamine-N5) MTase PrmC</fullName>
    </alternativeName>
    <alternativeName>
        <fullName evidence="4">Protein-glutamine N-methyltransferase PrmC</fullName>
    </alternativeName>
</protein>
<dbReference type="PANTHER" id="PTHR18895">
    <property type="entry name" value="HEMK METHYLTRANSFERASE"/>
    <property type="match status" value="1"/>
</dbReference>
<comment type="catalytic activity">
    <reaction evidence="4">
        <text>L-glutaminyl-[peptide chain release factor] + S-adenosyl-L-methionine = N(5)-methyl-L-glutaminyl-[peptide chain release factor] + S-adenosyl-L-homocysteine + H(+)</text>
        <dbReference type="Rhea" id="RHEA:42896"/>
        <dbReference type="Rhea" id="RHEA-COMP:10271"/>
        <dbReference type="Rhea" id="RHEA-COMP:10272"/>
        <dbReference type="ChEBI" id="CHEBI:15378"/>
        <dbReference type="ChEBI" id="CHEBI:30011"/>
        <dbReference type="ChEBI" id="CHEBI:57856"/>
        <dbReference type="ChEBI" id="CHEBI:59789"/>
        <dbReference type="ChEBI" id="CHEBI:61891"/>
        <dbReference type="EC" id="2.1.1.297"/>
    </reaction>
</comment>
<dbReference type="InterPro" id="IPR050320">
    <property type="entry name" value="N5-glutamine_MTase"/>
</dbReference>
<feature type="binding site" evidence="4">
    <location>
        <begin position="194"/>
        <end position="197"/>
    </location>
    <ligand>
        <name>substrate</name>
    </ligand>
</feature>
<sequence>MTANSVWTIQRILQWTTQYFKIHHIEEARLDAELLLAHVLKKTRIYLYTNFEKILNKSELSEYHTLIEKRVQGLCVAALTGHKSFMGLDFYVNKNVLIPRPDTEEWVEKIIQRYRTVENFKILDLGTGSGAIVLSFLTYCIGAIAVGIDISDDALDVAKKNGVLLSLSERVEWRQGDFLKALKEGELFDGIFSNPPYIPTREIETLAKEVRHEPYLALDGGIDGLDFYRLLVNGAANHLKPGGFLAFEVGINQSKIVETMLQKTAFFTDFEIIKDLNGIERAIYCRKK</sequence>
<dbReference type="InterPro" id="IPR002052">
    <property type="entry name" value="DNA_methylase_N6_adenine_CS"/>
</dbReference>
<evidence type="ECO:0000313" key="7">
    <source>
        <dbReference type="EMBL" id="AOH39049.1"/>
    </source>
</evidence>
<dbReference type="PANTHER" id="PTHR18895:SF74">
    <property type="entry name" value="MTRF1L RELEASE FACTOR GLUTAMINE METHYLTRANSFERASE"/>
    <property type="match status" value="1"/>
</dbReference>
<comment type="function">
    <text evidence="4">Methylates the class 1 translation termination release factors RF1/PrfA and RF2/PrfB on the glutamine residue of the universally conserved GGQ motif.</text>
</comment>
<dbReference type="Proteomes" id="UP000094757">
    <property type="component" value="Chromosome"/>
</dbReference>
<dbReference type="InterPro" id="IPR040758">
    <property type="entry name" value="PrmC_N"/>
</dbReference>
<dbReference type="GO" id="GO:0032259">
    <property type="term" value="P:methylation"/>
    <property type="evidence" value="ECO:0007669"/>
    <property type="project" value="UniProtKB-KW"/>
</dbReference>
<dbReference type="Gene3D" id="3.40.50.150">
    <property type="entry name" value="Vaccinia Virus protein VP39"/>
    <property type="match status" value="1"/>
</dbReference>
<dbReference type="GO" id="GO:0102559">
    <property type="term" value="F:peptide chain release factor N(5)-glutamine methyltransferase activity"/>
    <property type="evidence" value="ECO:0007669"/>
    <property type="project" value="UniProtKB-EC"/>
</dbReference>
<name>A0A1B3WDL3_9FIRM</name>